<evidence type="ECO:0000313" key="4">
    <source>
        <dbReference type="Proteomes" id="UP000554482"/>
    </source>
</evidence>
<gene>
    <name evidence="3" type="ORF">FRX31_028645</name>
</gene>
<keyword evidence="4" id="KW-1185">Reference proteome</keyword>
<dbReference type="PANTHER" id="PTHR37908:SF4">
    <property type="entry name" value="PROTEIN, PUTATIVE-RELATED"/>
    <property type="match status" value="1"/>
</dbReference>
<dbReference type="OrthoDB" id="1655189at2759"/>
<evidence type="ECO:0008006" key="5">
    <source>
        <dbReference type="Google" id="ProtNLM"/>
    </source>
</evidence>
<accession>A0A7J6VAF9</accession>
<dbReference type="PANTHER" id="PTHR37908">
    <property type="entry name" value="TRANSMEMBRANE PROTEIN"/>
    <property type="match status" value="1"/>
</dbReference>
<proteinExistence type="predicted"/>
<dbReference type="AlphaFoldDB" id="A0A7J6VAF9"/>
<feature type="compositionally biased region" description="Pro residues" evidence="1">
    <location>
        <begin position="64"/>
        <end position="81"/>
    </location>
</feature>
<evidence type="ECO:0000256" key="1">
    <source>
        <dbReference type="SAM" id="MobiDB-lite"/>
    </source>
</evidence>
<reference evidence="3 4" key="1">
    <citation type="submission" date="2020-06" db="EMBL/GenBank/DDBJ databases">
        <title>Transcriptomic and genomic resources for Thalictrum thalictroides and T. hernandezii: Facilitating candidate gene discovery in an emerging model plant lineage.</title>
        <authorList>
            <person name="Arias T."/>
            <person name="Riano-Pachon D.M."/>
            <person name="Di Stilio V.S."/>
        </authorList>
    </citation>
    <scope>NUCLEOTIDE SEQUENCE [LARGE SCALE GENOMIC DNA]</scope>
    <source>
        <strain evidence="4">cv. WT478/WT964</strain>
        <tissue evidence="3">Leaves</tissue>
    </source>
</reference>
<feature type="chain" id="PRO_5029859027" description="Transmembrane protein" evidence="2">
    <location>
        <begin position="22"/>
        <end position="81"/>
    </location>
</feature>
<dbReference type="EMBL" id="JABWDY010035760">
    <property type="protein sequence ID" value="KAF5181767.1"/>
    <property type="molecule type" value="Genomic_DNA"/>
</dbReference>
<protein>
    <recommendedName>
        <fullName evidence="5">Transmembrane protein</fullName>
    </recommendedName>
</protein>
<sequence length="81" mass="9082">MGRSYFLIILIVSTVLSMCFSQGCCRNINTFKDNSVFPREMMELMDYDDPGANTNPRYNFFLTPPSPPSSSPPSLPPQALD</sequence>
<organism evidence="3 4">
    <name type="scientific">Thalictrum thalictroides</name>
    <name type="common">Rue-anemone</name>
    <name type="synonym">Anemone thalictroides</name>
    <dbReference type="NCBI Taxonomy" id="46969"/>
    <lineage>
        <taxon>Eukaryota</taxon>
        <taxon>Viridiplantae</taxon>
        <taxon>Streptophyta</taxon>
        <taxon>Embryophyta</taxon>
        <taxon>Tracheophyta</taxon>
        <taxon>Spermatophyta</taxon>
        <taxon>Magnoliopsida</taxon>
        <taxon>Ranunculales</taxon>
        <taxon>Ranunculaceae</taxon>
        <taxon>Thalictroideae</taxon>
        <taxon>Thalictrum</taxon>
    </lineage>
</organism>
<dbReference type="Proteomes" id="UP000554482">
    <property type="component" value="Unassembled WGS sequence"/>
</dbReference>
<comment type="caution">
    <text evidence="3">The sequence shown here is derived from an EMBL/GenBank/DDBJ whole genome shotgun (WGS) entry which is preliminary data.</text>
</comment>
<feature type="region of interest" description="Disordered" evidence="1">
    <location>
        <begin position="58"/>
        <end position="81"/>
    </location>
</feature>
<name>A0A7J6VAF9_THATH</name>
<evidence type="ECO:0000313" key="3">
    <source>
        <dbReference type="EMBL" id="KAF5181767.1"/>
    </source>
</evidence>
<feature type="signal peptide" evidence="2">
    <location>
        <begin position="1"/>
        <end position="21"/>
    </location>
</feature>
<keyword evidence="2" id="KW-0732">Signal</keyword>
<dbReference type="PROSITE" id="PS51257">
    <property type="entry name" value="PROKAR_LIPOPROTEIN"/>
    <property type="match status" value="1"/>
</dbReference>
<evidence type="ECO:0000256" key="2">
    <source>
        <dbReference type="SAM" id="SignalP"/>
    </source>
</evidence>